<dbReference type="Gene3D" id="2.30.110.10">
    <property type="entry name" value="Electron Transport, Fmn-binding Protein, Chain A"/>
    <property type="match status" value="1"/>
</dbReference>
<organism evidence="3 5">
    <name type="scientific">Holdemania massiliensis</name>
    <dbReference type="NCBI Taxonomy" id="1468449"/>
    <lineage>
        <taxon>Bacteria</taxon>
        <taxon>Bacillati</taxon>
        <taxon>Bacillota</taxon>
        <taxon>Erysipelotrichia</taxon>
        <taxon>Erysipelotrichales</taxon>
        <taxon>Erysipelotrichaceae</taxon>
        <taxon>Holdemania</taxon>
    </lineage>
</organism>
<reference evidence="5 6" key="1">
    <citation type="journal article" date="2019" name="Nat. Med.">
        <title>A library of human gut bacterial isolates paired with longitudinal multiomics data enables mechanistic microbiome research.</title>
        <authorList>
            <person name="Poyet M."/>
            <person name="Groussin M."/>
            <person name="Gibbons S.M."/>
            <person name="Avila-Pacheco J."/>
            <person name="Jiang X."/>
            <person name="Kearney S.M."/>
            <person name="Perrotta A.R."/>
            <person name="Berdy B."/>
            <person name="Zhao S."/>
            <person name="Lieberman T.D."/>
            <person name="Swanson P.K."/>
            <person name="Smith M."/>
            <person name="Roesemann S."/>
            <person name="Alexander J.E."/>
            <person name="Rich S.A."/>
            <person name="Livny J."/>
            <person name="Vlamakis H."/>
            <person name="Clish C."/>
            <person name="Bullock K."/>
            <person name="Deik A."/>
            <person name="Scott J."/>
            <person name="Pierce K.A."/>
            <person name="Xavier R.J."/>
            <person name="Alm E.J."/>
        </authorList>
    </citation>
    <scope>NUCLEOTIDE SEQUENCE [LARGE SCALE GENOMIC DNA]</scope>
    <source>
        <strain evidence="3 5">BIOML-A4</strain>
        <strain evidence="4 6">BIOML-A5</strain>
    </source>
</reference>
<evidence type="ECO:0000313" key="5">
    <source>
        <dbReference type="Proteomes" id="UP000433575"/>
    </source>
</evidence>
<dbReference type="InterPro" id="IPR002563">
    <property type="entry name" value="Flavin_Rdtase-like_dom"/>
</dbReference>
<dbReference type="AlphaFoldDB" id="A0A6N7S5A2"/>
<dbReference type="PANTHER" id="PTHR43567:SF5">
    <property type="entry name" value="HYPOTHETICAL CYTOSOLIC PROTEIN"/>
    <property type="match status" value="1"/>
</dbReference>
<dbReference type="SUPFAM" id="SSF50475">
    <property type="entry name" value="FMN-binding split barrel"/>
    <property type="match status" value="1"/>
</dbReference>
<evidence type="ECO:0000313" key="6">
    <source>
        <dbReference type="Proteomes" id="UP000480929"/>
    </source>
</evidence>
<dbReference type="Proteomes" id="UP000433575">
    <property type="component" value="Unassembled WGS sequence"/>
</dbReference>
<evidence type="ECO:0000259" key="2">
    <source>
        <dbReference type="Pfam" id="PF01613"/>
    </source>
</evidence>
<dbReference type="Pfam" id="PF01613">
    <property type="entry name" value="Flavin_Reduct"/>
    <property type="match status" value="1"/>
</dbReference>
<evidence type="ECO:0000256" key="1">
    <source>
        <dbReference type="ARBA" id="ARBA00038054"/>
    </source>
</evidence>
<evidence type="ECO:0000313" key="3">
    <source>
        <dbReference type="EMBL" id="MSA88959.1"/>
    </source>
</evidence>
<proteinExistence type="inferred from homology"/>
<protein>
    <submittedName>
        <fullName evidence="3">Flavin reductase family protein</fullName>
    </submittedName>
</protein>
<dbReference type="InterPro" id="IPR012349">
    <property type="entry name" value="Split_barrel_FMN-bd"/>
</dbReference>
<keyword evidence="6" id="KW-1185">Reference proteome</keyword>
<gene>
    <name evidence="4" type="ORF">GKD88_05160</name>
    <name evidence="3" type="ORF">GKE08_06430</name>
</gene>
<evidence type="ECO:0000313" key="4">
    <source>
        <dbReference type="EMBL" id="MSC32506.1"/>
    </source>
</evidence>
<name>A0A6N7S5A2_9FIRM</name>
<dbReference type="EMBL" id="WKPI01000005">
    <property type="protein sequence ID" value="MSC32506.1"/>
    <property type="molecule type" value="Genomic_DNA"/>
</dbReference>
<dbReference type="PANTHER" id="PTHR43567">
    <property type="entry name" value="FLAVOREDOXIN-RELATED-RELATED"/>
    <property type="match status" value="1"/>
</dbReference>
<dbReference type="InterPro" id="IPR052174">
    <property type="entry name" value="Flavoredoxin"/>
</dbReference>
<dbReference type="GO" id="GO:0010181">
    <property type="term" value="F:FMN binding"/>
    <property type="evidence" value="ECO:0007669"/>
    <property type="project" value="InterPro"/>
</dbReference>
<comment type="caution">
    <text evidence="3">The sequence shown here is derived from an EMBL/GenBank/DDBJ whole genome shotgun (WGS) entry which is preliminary data.</text>
</comment>
<dbReference type="GO" id="GO:0016646">
    <property type="term" value="F:oxidoreductase activity, acting on the CH-NH group of donors, NAD or NADP as acceptor"/>
    <property type="evidence" value="ECO:0007669"/>
    <property type="project" value="UniProtKB-ARBA"/>
</dbReference>
<dbReference type="Proteomes" id="UP000480929">
    <property type="component" value="Unassembled WGS sequence"/>
</dbReference>
<feature type="domain" description="Flavin reductase like" evidence="2">
    <location>
        <begin position="73"/>
        <end position="182"/>
    </location>
</feature>
<dbReference type="OrthoDB" id="9791490at2"/>
<dbReference type="EMBL" id="WKPJ01000006">
    <property type="protein sequence ID" value="MSA88959.1"/>
    <property type="molecule type" value="Genomic_DNA"/>
</dbReference>
<comment type="similarity">
    <text evidence="1">Belongs to the flavoredoxin family.</text>
</comment>
<accession>A0A6N7S5A2</accession>
<sequence length="218" mass="24884">MNCLIPAFQDVPDSDVNSFNKERSSAEITFRNNISLPFSQPWEYNRKRGEKMKKIEIEQLDKNLISMIHNDWAVLTVPDEGKVNGMTVNWVQMGWLWNKAVVTVYVRPQRHTYPLIEQNECFSLAFFDDDQRDKLAYLGKASGKDADKLAHVGYTTTVRDGAPCVDQARLVLVLKKLAAMELTGSQFVDKTVEAASYPHQDYHKAYTCEIVAAYQKEA</sequence>